<sequence>MMPHDKLLIDNVDAIELKRVLKTRLVESLKQKEESYQQQQQQYTLNSSQIIADQTSKIHIRSQIKNETKIFQLNFCLFSQKQRSKLYKNPRIRFKIIKLENQIKNNNHYKLTDKKISRKLMLNKKLQF</sequence>
<evidence type="ECO:0000313" key="2">
    <source>
        <dbReference type="Proteomes" id="UP000692954"/>
    </source>
</evidence>
<protein>
    <submittedName>
        <fullName evidence="1">Uncharacterized protein</fullName>
    </submittedName>
</protein>
<proteinExistence type="predicted"/>
<accession>A0A8S1NXI5</accession>
<dbReference type="Proteomes" id="UP000692954">
    <property type="component" value="Unassembled WGS sequence"/>
</dbReference>
<comment type="caution">
    <text evidence="1">The sequence shown here is derived from an EMBL/GenBank/DDBJ whole genome shotgun (WGS) entry which is preliminary data.</text>
</comment>
<gene>
    <name evidence="1" type="ORF">PSON_ATCC_30995.1.T0650227</name>
</gene>
<name>A0A8S1NXI5_9CILI</name>
<organism evidence="1 2">
    <name type="scientific">Paramecium sonneborni</name>
    <dbReference type="NCBI Taxonomy" id="65129"/>
    <lineage>
        <taxon>Eukaryota</taxon>
        <taxon>Sar</taxon>
        <taxon>Alveolata</taxon>
        <taxon>Ciliophora</taxon>
        <taxon>Intramacronucleata</taxon>
        <taxon>Oligohymenophorea</taxon>
        <taxon>Peniculida</taxon>
        <taxon>Parameciidae</taxon>
        <taxon>Paramecium</taxon>
    </lineage>
</organism>
<dbReference type="EMBL" id="CAJJDN010000065">
    <property type="protein sequence ID" value="CAD8096039.1"/>
    <property type="molecule type" value="Genomic_DNA"/>
</dbReference>
<dbReference type="AlphaFoldDB" id="A0A8S1NXI5"/>
<keyword evidence="2" id="KW-1185">Reference proteome</keyword>
<evidence type="ECO:0000313" key="1">
    <source>
        <dbReference type="EMBL" id="CAD8096039.1"/>
    </source>
</evidence>
<reference evidence="1" key="1">
    <citation type="submission" date="2021-01" db="EMBL/GenBank/DDBJ databases">
        <authorList>
            <consortium name="Genoscope - CEA"/>
            <person name="William W."/>
        </authorList>
    </citation>
    <scope>NUCLEOTIDE SEQUENCE</scope>
</reference>